<dbReference type="GO" id="GO:0005874">
    <property type="term" value="C:microtubule"/>
    <property type="evidence" value="ECO:0007669"/>
    <property type="project" value="TreeGrafter"/>
</dbReference>
<keyword evidence="6" id="KW-1185">Reference proteome</keyword>
<dbReference type="PANTHER" id="PTHR47968:SF75">
    <property type="entry name" value="CENTROMERE-ASSOCIATED PROTEIN E"/>
    <property type="match status" value="1"/>
</dbReference>
<dbReference type="GO" id="GO:0007018">
    <property type="term" value="P:microtubule-based movement"/>
    <property type="evidence" value="ECO:0007669"/>
    <property type="project" value="InterPro"/>
</dbReference>
<comment type="similarity">
    <text evidence="3">Belongs to the TRAFAC class myosin-kinesin ATPase superfamily. Kinesin family.</text>
</comment>
<feature type="domain" description="Kinesin motor" evidence="4">
    <location>
        <begin position="1"/>
        <end position="271"/>
    </location>
</feature>
<feature type="binding site" evidence="3">
    <location>
        <begin position="7"/>
        <end position="14"/>
    </location>
    <ligand>
        <name>ATP</name>
        <dbReference type="ChEBI" id="CHEBI:30616"/>
    </ligand>
</feature>
<name>A0A1X2I3N9_9FUNG</name>
<comment type="caution">
    <text evidence="5">The sequence shown here is derived from an EMBL/GenBank/DDBJ whole genome shotgun (WGS) entry which is preliminary data.</text>
</comment>
<dbReference type="AlphaFoldDB" id="A0A1X2I3N9"/>
<evidence type="ECO:0000256" key="1">
    <source>
        <dbReference type="ARBA" id="ARBA00023054"/>
    </source>
</evidence>
<organism evidence="5 6">
    <name type="scientific">Absidia repens</name>
    <dbReference type="NCBI Taxonomy" id="90262"/>
    <lineage>
        <taxon>Eukaryota</taxon>
        <taxon>Fungi</taxon>
        <taxon>Fungi incertae sedis</taxon>
        <taxon>Mucoromycota</taxon>
        <taxon>Mucoromycotina</taxon>
        <taxon>Mucoromycetes</taxon>
        <taxon>Mucorales</taxon>
        <taxon>Cunninghamellaceae</taxon>
        <taxon>Absidia</taxon>
    </lineage>
</organism>
<dbReference type="GO" id="GO:0003777">
    <property type="term" value="F:microtubule motor activity"/>
    <property type="evidence" value="ECO:0007669"/>
    <property type="project" value="InterPro"/>
</dbReference>
<dbReference type="Pfam" id="PF00225">
    <property type="entry name" value="Kinesin"/>
    <property type="match status" value="1"/>
</dbReference>
<dbReference type="Proteomes" id="UP000193560">
    <property type="component" value="Unassembled WGS sequence"/>
</dbReference>
<evidence type="ECO:0000256" key="3">
    <source>
        <dbReference type="PROSITE-ProRule" id="PRU00283"/>
    </source>
</evidence>
<dbReference type="PANTHER" id="PTHR47968">
    <property type="entry name" value="CENTROMERE PROTEIN E"/>
    <property type="match status" value="1"/>
</dbReference>
<dbReference type="InterPro" id="IPR001752">
    <property type="entry name" value="Kinesin_motor_dom"/>
</dbReference>
<dbReference type="STRING" id="90262.A0A1X2I3N9"/>
<dbReference type="SUPFAM" id="SSF52540">
    <property type="entry name" value="P-loop containing nucleoside triphosphate hydrolases"/>
    <property type="match status" value="1"/>
</dbReference>
<dbReference type="GO" id="GO:0000278">
    <property type="term" value="P:mitotic cell cycle"/>
    <property type="evidence" value="ECO:0007669"/>
    <property type="project" value="TreeGrafter"/>
</dbReference>
<proteinExistence type="inferred from homology"/>
<protein>
    <submittedName>
        <fullName evidence="5">Kinesin motor domain-containing protein</fullName>
    </submittedName>
</protein>
<feature type="non-terminal residue" evidence="5">
    <location>
        <position position="1"/>
    </location>
</feature>
<dbReference type="PROSITE" id="PS50067">
    <property type="entry name" value="KINESIN_MOTOR_2"/>
    <property type="match status" value="1"/>
</dbReference>
<dbReference type="InterPro" id="IPR027640">
    <property type="entry name" value="Kinesin-like_fam"/>
</dbReference>
<dbReference type="InterPro" id="IPR036961">
    <property type="entry name" value="Kinesin_motor_dom_sf"/>
</dbReference>
<keyword evidence="3" id="KW-0067">ATP-binding</keyword>
<dbReference type="InterPro" id="IPR027417">
    <property type="entry name" value="P-loop_NTPase"/>
</dbReference>
<evidence type="ECO:0000259" key="4">
    <source>
        <dbReference type="PROSITE" id="PS50067"/>
    </source>
</evidence>
<reference evidence="5 6" key="1">
    <citation type="submission" date="2016-07" db="EMBL/GenBank/DDBJ databases">
        <title>Pervasive Adenine N6-methylation of Active Genes in Fungi.</title>
        <authorList>
            <consortium name="DOE Joint Genome Institute"/>
            <person name="Mondo S.J."/>
            <person name="Dannebaum R.O."/>
            <person name="Kuo R.C."/>
            <person name="Labutti K."/>
            <person name="Haridas S."/>
            <person name="Kuo A."/>
            <person name="Salamov A."/>
            <person name="Ahrendt S.R."/>
            <person name="Lipzen A."/>
            <person name="Sullivan W."/>
            <person name="Andreopoulos W.B."/>
            <person name="Clum A."/>
            <person name="Lindquist E."/>
            <person name="Daum C."/>
            <person name="Ramamoorthy G.K."/>
            <person name="Gryganskyi A."/>
            <person name="Culley D."/>
            <person name="Magnuson J.K."/>
            <person name="James T.Y."/>
            <person name="O'Malley M.A."/>
            <person name="Stajich J.E."/>
            <person name="Spatafora J.W."/>
            <person name="Visel A."/>
            <person name="Grigoriev I.V."/>
        </authorList>
    </citation>
    <scope>NUCLEOTIDE SEQUENCE [LARGE SCALE GENOMIC DNA]</scope>
    <source>
        <strain evidence="5 6">NRRL 1336</strain>
    </source>
</reference>
<dbReference type="EMBL" id="MCGE01000030">
    <property type="protein sequence ID" value="ORZ08601.1"/>
    <property type="molecule type" value="Genomic_DNA"/>
</dbReference>
<evidence type="ECO:0000256" key="2">
    <source>
        <dbReference type="ARBA" id="ARBA00023175"/>
    </source>
</evidence>
<dbReference type="SMART" id="SM00129">
    <property type="entry name" value="KISc"/>
    <property type="match status" value="1"/>
</dbReference>
<gene>
    <name evidence="5" type="ORF">BCR42DRAFT_335369</name>
</gene>
<dbReference type="OrthoDB" id="3176171at2759"/>
<dbReference type="PRINTS" id="PR00380">
    <property type="entry name" value="KINESINHEAVY"/>
</dbReference>
<dbReference type="GO" id="GO:0005524">
    <property type="term" value="F:ATP binding"/>
    <property type="evidence" value="ECO:0007669"/>
    <property type="project" value="UniProtKB-UniRule"/>
</dbReference>
<keyword evidence="1" id="KW-0175">Coiled coil</keyword>
<keyword evidence="2 3" id="KW-0505">Motor protein</keyword>
<evidence type="ECO:0000313" key="6">
    <source>
        <dbReference type="Proteomes" id="UP000193560"/>
    </source>
</evidence>
<evidence type="ECO:0000313" key="5">
    <source>
        <dbReference type="EMBL" id="ORZ08601.1"/>
    </source>
</evidence>
<dbReference type="GO" id="GO:0008017">
    <property type="term" value="F:microtubule binding"/>
    <property type="evidence" value="ECO:0007669"/>
    <property type="project" value="InterPro"/>
</dbReference>
<dbReference type="Gene3D" id="3.40.850.10">
    <property type="entry name" value="Kinesin motor domain"/>
    <property type="match status" value="1"/>
</dbReference>
<accession>A0A1X2I3N9</accession>
<keyword evidence="3" id="KW-0547">Nucleotide-binding</keyword>
<sequence>ATVFAYGQTSSGKTYMGTDSEPGIIRRAVDEIFSYIKTDVDNEFLLRVSYLEIYNETIRDLLAPENENIKIHENKKANNNIIKENAENGGGRRGVYVTPMKEEIVTCGQDVLNVIQRGEGNRHISTTDYNLHSSRSHAIFQMVIESRQRIPENSTSILKSSMKSAGSKRSVESNLIDLAGSEKAASNQDRRKEGAYINKSLLTLGTVISKLTESGKNSGHIPYRDSKLTRILQPSLSGHAKVVVICTISPHIGAVDESINTLKFATRVKKVVLAAKNDAVRNKYG</sequence>